<keyword evidence="6" id="KW-1185">Reference proteome</keyword>
<dbReference type="InterPro" id="IPR025997">
    <property type="entry name" value="SBP_2_dom"/>
</dbReference>
<keyword evidence="3" id="KW-0732">Signal</keyword>
<dbReference type="Gene3D" id="1.10.260.40">
    <property type="entry name" value="lambda repressor-like DNA-binding domains"/>
    <property type="match status" value="1"/>
</dbReference>
<dbReference type="Pfam" id="PF13407">
    <property type="entry name" value="Peripla_BP_4"/>
    <property type="match status" value="1"/>
</dbReference>
<proteinExistence type="inferred from homology"/>
<dbReference type="SMART" id="SM00354">
    <property type="entry name" value="HTH_LACI"/>
    <property type="match status" value="1"/>
</dbReference>
<evidence type="ECO:0000313" key="6">
    <source>
        <dbReference type="Proteomes" id="UP000319014"/>
    </source>
</evidence>
<dbReference type="SUPFAM" id="SSF47413">
    <property type="entry name" value="lambda repressor-like DNA-binding domains"/>
    <property type="match status" value="1"/>
</dbReference>
<dbReference type="SUPFAM" id="SSF53822">
    <property type="entry name" value="Periplasmic binding protein-like I"/>
    <property type="match status" value="1"/>
</dbReference>
<dbReference type="PANTHER" id="PTHR46847">
    <property type="entry name" value="D-ALLOSE-BINDING PERIPLASMIC PROTEIN-RELATED"/>
    <property type="match status" value="1"/>
</dbReference>
<dbReference type="PROSITE" id="PS00356">
    <property type="entry name" value="HTH_LACI_1"/>
    <property type="match status" value="1"/>
</dbReference>
<dbReference type="GO" id="GO:0030246">
    <property type="term" value="F:carbohydrate binding"/>
    <property type="evidence" value="ECO:0007669"/>
    <property type="project" value="UniProtKB-ARBA"/>
</dbReference>
<dbReference type="Proteomes" id="UP000319014">
    <property type="component" value="Unassembled WGS sequence"/>
</dbReference>
<dbReference type="EMBL" id="FXTK01000054">
    <property type="protein sequence ID" value="SMO99998.1"/>
    <property type="molecule type" value="Genomic_DNA"/>
</dbReference>
<evidence type="ECO:0000259" key="4">
    <source>
        <dbReference type="PROSITE" id="PS50932"/>
    </source>
</evidence>
<gene>
    <name evidence="5" type="ORF">SAMN06265221_1542</name>
</gene>
<comment type="similarity">
    <text evidence="2">Belongs to the bacterial solute-binding protein 2 family.</text>
</comment>
<dbReference type="RefSeq" id="WP_185958791.1">
    <property type="nucleotide sequence ID" value="NZ_FXTK01000054.1"/>
</dbReference>
<evidence type="ECO:0000256" key="2">
    <source>
        <dbReference type="ARBA" id="ARBA00007639"/>
    </source>
</evidence>
<dbReference type="InterPro" id="IPR010982">
    <property type="entry name" value="Lambda_DNA-bd_dom_sf"/>
</dbReference>
<dbReference type="PANTHER" id="PTHR46847:SF1">
    <property type="entry name" value="D-ALLOSE-BINDING PERIPLASMIC PROTEIN-RELATED"/>
    <property type="match status" value="1"/>
</dbReference>
<dbReference type="GO" id="GO:0006355">
    <property type="term" value="P:regulation of DNA-templated transcription"/>
    <property type="evidence" value="ECO:0007669"/>
    <property type="project" value="InterPro"/>
</dbReference>
<dbReference type="Pfam" id="PF00356">
    <property type="entry name" value="LacI"/>
    <property type="match status" value="1"/>
</dbReference>
<dbReference type="AlphaFoldDB" id="A0A521FUY7"/>
<name>A0A521FUY7_9RHOB</name>
<dbReference type="GO" id="GO:0003677">
    <property type="term" value="F:DNA binding"/>
    <property type="evidence" value="ECO:0007669"/>
    <property type="project" value="InterPro"/>
</dbReference>
<organism evidence="5 6">
    <name type="scientific">Paracoccus laeviglucosivorans</name>
    <dbReference type="NCBI Taxonomy" id="1197861"/>
    <lineage>
        <taxon>Bacteria</taxon>
        <taxon>Pseudomonadati</taxon>
        <taxon>Pseudomonadota</taxon>
        <taxon>Alphaproteobacteria</taxon>
        <taxon>Rhodobacterales</taxon>
        <taxon>Paracoccaceae</taxon>
        <taxon>Paracoccus</taxon>
    </lineage>
</organism>
<dbReference type="InterPro" id="IPR000843">
    <property type="entry name" value="HTH_LacI"/>
</dbReference>
<feature type="domain" description="HTH lacI-type" evidence="4">
    <location>
        <begin position="1"/>
        <end position="43"/>
    </location>
</feature>
<evidence type="ECO:0000313" key="5">
    <source>
        <dbReference type="EMBL" id="SMO99998.1"/>
    </source>
</evidence>
<dbReference type="GO" id="GO:0030313">
    <property type="term" value="C:cell envelope"/>
    <property type="evidence" value="ECO:0007669"/>
    <property type="project" value="UniProtKB-SubCell"/>
</dbReference>
<evidence type="ECO:0000256" key="3">
    <source>
        <dbReference type="ARBA" id="ARBA00022729"/>
    </source>
</evidence>
<dbReference type="CDD" id="cd01392">
    <property type="entry name" value="HTH_LacI"/>
    <property type="match status" value="1"/>
</dbReference>
<sequence length="336" mass="36051">MQEVAAAAGVSLSTVDRILNRRAAVKRATVDQVLSAAQRLGYHGVRSIHDRLTENAPRATLGFVLNSRDRGLYAELGHMLADRTRASTLLRAQEAVRHMEGISSAHVVRAIEELAETCDAIAVVAVDTPEVNAAVDRLAARGIPVITMLSDLSTPRRTAFVGADGIKIGRGAGWMIDRLAPSTGTVGLLLGSSDYMAHRAYRDGFRAYLHERGSQLVVREIGETDESDFIAYGLTEHALEHEPDLVAILVAGGGLGGAATALRTAQRKDLVLIGTELSREAGMALSDNLLDVVLSHPGPDVVERTVALMERILTLGPQDLPRNHDVPVDIRTSETL</sequence>
<dbReference type="InterPro" id="IPR028082">
    <property type="entry name" value="Peripla_BP_I"/>
</dbReference>
<reference evidence="5 6" key="1">
    <citation type="submission" date="2017-05" db="EMBL/GenBank/DDBJ databases">
        <authorList>
            <person name="Varghese N."/>
            <person name="Submissions S."/>
        </authorList>
    </citation>
    <scope>NUCLEOTIDE SEQUENCE [LARGE SCALE GENOMIC DNA]</scope>
    <source>
        <strain evidence="5 6">DSM 100094</strain>
    </source>
</reference>
<dbReference type="PROSITE" id="PS50932">
    <property type="entry name" value="HTH_LACI_2"/>
    <property type="match status" value="1"/>
</dbReference>
<accession>A0A521FUY7</accession>
<evidence type="ECO:0000256" key="1">
    <source>
        <dbReference type="ARBA" id="ARBA00004196"/>
    </source>
</evidence>
<dbReference type="Gene3D" id="3.40.50.2300">
    <property type="match status" value="2"/>
</dbReference>
<comment type="subcellular location">
    <subcellularLocation>
        <location evidence="1">Cell envelope</location>
    </subcellularLocation>
</comment>
<dbReference type="CDD" id="cd06307">
    <property type="entry name" value="PBP1_sugar_binding"/>
    <property type="match status" value="1"/>
</dbReference>
<protein>
    <submittedName>
        <fullName evidence="5">LacI family transcriptional regulator</fullName>
    </submittedName>
</protein>